<sequence>MDIGLFCSSLPSEHCFREPIEVRKQRRIFFSLGV</sequence>
<evidence type="ECO:0000313" key="1">
    <source>
        <dbReference type="EMBL" id="VDP37299.1"/>
    </source>
</evidence>
<reference evidence="1 2" key="1">
    <citation type="submission" date="2018-11" db="EMBL/GenBank/DDBJ databases">
        <authorList>
            <consortium name="Pathogen Informatics"/>
        </authorList>
    </citation>
    <scope>NUCLEOTIDE SEQUENCE [LARGE SCALE GENOMIC DNA]</scope>
    <source>
        <strain>Denwood</strain>
        <strain evidence="2">Zambia</strain>
    </source>
</reference>
<accession>A0A3P8GRK6</accession>
<proteinExistence type="predicted"/>
<dbReference type="EMBL" id="UZAL01027966">
    <property type="protein sequence ID" value="VDP37299.1"/>
    <property type="molecule type" value="Genomic_DNA"/>
</dbReference>
<keyword evidence="2" id="KW-1185">Reference proteome</keyword>
<gene>
    <name evidence="1" type="ORF">SMTD_LOCUS7054</name>
</gene>
<name>A0A3P8GRK6_9TREM</name>
<organism evidence="1 2">
    <name type="scientific">Schistosoma mattheei</name>
    <dbReference type="NCBI Taxonomy" id="31246"/>
    <lineage>
        <taxon>Eukaryota</taxon>
        <taxon>Metazoa</taxon>
        <taxon>Spiralia</taxon>
        <taxon>Lophotrochozoa</taxon>
        <taxon>Platyhelminthes</taxon>
        <taxon>Trematoda</taxon>
        <taxon>Digenea</taxon>
        <taxon>Strigeidida</taxon>
        <taxon>Schistosomatoidea</taxon>
        <taxon>Schistosomatidae</taxon>
        <taxon>Schistosoma</taxon>
    </lineage>
</organism>
<dbReference type="Proteomes" id="UP000269396">
    <property type="component" value="Unassembled WGS sequence"/>
</dbReference>
<protein>
    <submittedName>
        <fullName evidence="1">Uncharacterized protein</fullName>
    </submittedName>
</protein>
<dbReference type="AlphaFoldDB" id="A0A3P8GRK6"/>
<evidence type="ECO:0000313" key="2">
    <source>
        <dbReference type="Proteomes" id="UP000269396"/>
    </source>
</evidence>